<dbReference type="PANTHER" id="PTHR46401:SF2">
    <property type="entry name" value="GLYCOSYLTRANSFERASE WBBK-RELATED"/>
    <property type="match status" value="1"/>
</dbReference>
<dbReference type="GO" id="GO:0009103">
    <property type="term" value="P:lipopolysaccharide biosynthetic process"/>
    <property type="evidence" value="ECO:0007669"/>
    <property type="project" value="TreeGrafter"/>
</dbReference>
<dbReference type="EMBL" id="CP002545">
    <property type="protein sequence ID" value="ADY51783.1"/>
    <property type="molecule type" value="Genomic_DNA"/>
</dbReference>
<dbReference type="GO" id="GO:0016757">
    <property type="term" value="F:glycosyltransferase activity"/>
    <property type="evidence" value="ECO:0007669"/>
    <property type="project" value="InterPro"/>
</dbReference>
<protein>
    <submittedName>
        <fullName evidence="4">Glycosyl transferase group 1</fullName>
    </submittedName>
</protein>
<dbReference type="KEGG" id="psn:Pedsa_1215"/>
<dbReference type="Pfam" id="PF13439">
    <property type="entry name" value="Glyco_transf_4"/>
    <property type="match status" value="1"/>
</dbReference>
<dbReference type="HOGENOM" id="CLU_009583_2_4_10"/>
<dbReference type="AlphaFoldDB" id="F0SD26"/>
<dbReference type="STRING" id="762903.Pedsa_1215"/>
<gene>
    <name evidence="4" type="ordered locus">Pedsa_1215</name>
</gene>
<accession>F0SD26</accession>
<feature type="domain" description="Glycosyltransferase subfamily 4-like N-terminal" evidence="3">
    <location>
        <begin position="82"/>
        <end position="196"/>
    </location>
</feature>
<evidence type="ECO:0000313" key="5">
    <source>
        <dbReference type="Proteomes" id="UP000000310"/>
    </source>
</evidence>
<evidence type="ECO:0000313" key="4">
    <source>
        <dbReference type="EMBL" id="ADY51783.1"/>
    </source>
</evidence>
<dbReference type="PANTHER" id="PTHR46401">
    <property type="entry name" value="GLYCOSYLTRANSFERASE WBBK-RELATED"/>
    <property type="match status" value="1"/>
</dbReference>
<dbReference type="OrthoDB" id="9795068at2"/>
<dbReference type="RefSeq" id="WP_013632282.1">
    <property type="nucleotide sequence ID" value="NC_015177.1"/>
</dbReference>
<name>F0SD26_PSESL</name>
<feature type="domain" description="Glycosyl transferase family 1" evidence="2">
    <location>
        <begin position="201"/>
        <end position="364"/>
    </location>
</feature>
<dbReference type="eggNOG" id="COG0438">
    <property type="taxonomic scope" value="Bacteria"/>
</dbReference>
<proteinExistence type="predicted"/>
<dbReference type="SUPFAM" id="SSF53756">
    <property type="entry name" value="UDP-Glycosyltransferase/glycogen phosphorylase"/>
    <property type="match status" value="1"/>
</dbReference>
<dbReference type="InterPro" id="IPR001296">
    <property type="entry name" value="Glyco_trans_1"/>
</dbReference>
<reference evidence="4 5" key="1">
    <citation type="journal article" date="2011" name="Stand. Genomic Sci.">
        <title>Complete genome sequence of the gliding, heparinolytic Pedobacter saltans type strain (113).</title>
        <authorList>
            <person name="Liolios K."/>
            <person name="Sikorski J."/>
            <person name="Lu M."/>
            <person name="Nolan M."/>
            <person name="Lapidus A."/>
            <person name="Lucas S."/>
            <person name="Hammon N."/>
            <person name="Deshpande S."/>
            <person name="Cheng J.F."/>
            <person name="Tapia R."/>
            <person name="Han C."/>
            <person name="Goodwin L."/>
            <person name="Pitluck S."/>
            <person name="Huntemann M."/>
            <person name="Ivanova N."/>
            <person name="Pagani I."/>
            <person name="Mavromatis K."/>
            <person name="Ovchinikova G."/>
            <person name="Pati A."/>
            <person name="Chen A."/>
            <person name="Palaniappan K."/>
            <person name="Land M."/>
            <person name="Hauser L."/>
            <person name="Brambilla E.M."/>
            <person name="Kotsyurbenko O."/>
            <person name="Rohde M."/>
            <person name="Tindall B.J."/>
            <person name="Abt B."/>
            <person name="Goker M."/>
            <person name="Detter J.C."/>
            <person name="Woyke T."/>
            <person name="Bristow J."/>
            <person name="Eisen J.A."/>
            <person name="Markowitz V."/>
            <person name="Hugenholtz P."/>
            <person name="Klenk H.P."/>
            <person name="Kyrpides N.C."/>
        </authorList>
    </citation>
    <scope>NUCLEOTIDE SEQUENCE [LARGE SCALE GENOMIC DNA]</scope>
    <source>
        <strain evidence="5">ATCC 51119 / DSM 12145 / JCM 21818 / LMG 10337 / NBRC 100064 / NCIMB 13643</strain>
    </source>
</reference>
<sequence>MNEFLDYILVLPSWYPSRVNIFNGDFNERLVHAVSKYRKQIVVYVVQDNSLVNVFVEITEQDNIITYIIYYQKKNNFIYTAYQVFKLYLSTLNSIFNIYGKPKLAHIYVFYPAGLISLYLKYKYGLKTILTEHWTIFYKEQKHYINNHHFLKKLLYRKVLVSFDIIITVANRLKNEISKWSGNNKKCVIPNVVDTRLFNFDNNNKENDKPFKFIHVSTLGYQKNINGILNVMENIVNKTNIDMQLVLIGTYNSEVIKRISNSASLSQYVSYVGEIPYHDVAKEMKRSDAFILFSRYENMPCVLLESLCCGLPIISSKVGGIAEIINEENGILVENENEEQLEQAIFFMMNNYSIYDREKIAEKSIKKYNYNKIGEEIIAIYEELENL</sequence>
<evidence type="ECO:0000259" key="2">
    <source>
        <dbReference type="Pfam" id="PF00534"/>
    </source>
</evidence>
<keyword evidence="5" id="KW-1185">Reference proteome</keyword>
<evidence type="ECO:0000256" key="1">
    <source>
        <dbReference type="ARBA" id="ARBA00022679"/>
    </source>
</evidence>
<organism evidence="4 5">
    <name type="scientific">Pseudopedobacter saltans (strain ATCC 51119 / DSM 12145 / JCM 21818 / CCUG 39354 / LMG 10337 / NBRC 100064 / NCIMB 13643)</name>
    <name type="common">Pedobacter saltans</name>
    <dbReference type="NCBI Taxonomy" id="762903"/>
    <lineage>
        <taxon>Bacteria</taxon>
        <taxon>Pseudomonadati</taxon>
        <taxon>Bacteroidota</taxon>
        <taxon>Sphingobacteriia</taxon>
        <taxon>Sphingobacteriales</taxon>
        <taxon>Sphingobacteriaceae</taxon>
        <taxon>Pseudopedobacter</taxon>
    </lineage>
</organism>
<dbReference type="Pfam" id="PF00534">
    <property type="entry name" value="Glycos_transf_1"/>
    <property type="match status" value="1"/>
</dbReference>
<dbReference type="InterPro" id="IPR028098">
    <property type="entry name" value="Glyco_trans_4-like_N"/>
</dbReference>
<keyword evidence="1 4" id="KW-0808">Transferase</keyword>
<dbReference type="Proteomes" id="UP000000310">
    <property type="component" value="Chromosome"/>
</dbReference>
<evidence type="ECO:0000259" key="3">
    <source>
        <dbReference type="Pfam" id="PF13439"/>
    </source>
</evidence>
<reference evidence="5" key="2">
    <citation type="submission" date="2011-02" db="EMBL/GenBank/DDBJ databases">
        <title>The complete genome of Pedobacter saltans DSM 12145.</title>
        <authorList>
            <consortium name="US DOE Joint Genome Institute (JGI-PGF)"/>
            <person name="Lucas S."/>
            <person name="Copeland A."/>
            <person name="Lapidus A."/>
            <person name="Bruce D."/>
            <person name="Goodwin L."/>
            <person name="Pitluck S."/>
            <person name="Kyrpides N."/>
            <person name="Mavromatis K."/>
            <person name="Pagani I."/>
            <person name="Ivanova N."/>
            <person name="Ovchinnikova G."/>
            <person name="Lu M."/>
            <person name="Detter J.C."/>
            <person name="Han C."/>
            <person name="Land M."/>
            <person name="Hauser L."/>
            <person name="Markowitz V."/>
            <person name="Cheng J.-F."/>
            <person name="Hugenholtz P."/>
            <person name="Woyke T."/>
            <person name="Wu D."/>
            <person name="Tindall B."/>
            <person name="Pomrenke H.G."/>
            <person name="Brambilla E."/>
            <person name="Klenk H.-P."/>
            <person name="Eisen J.A."/>
        </authorList>
    </citation>
    <scope>NUCLEOTIDE SEQUENCE [LARGE SCALE GENOMIC DNA]</scope>
    <source>
        <strain evidence="5">ATCC 51119 / DSM 12145 / JCM 21818 / LMG 10337 / NBRC 100064 / NCIMB 13643</strain>
    </source>
</reference>
<dbReference type="Gene3D" id="3.40.50.2000">
    <property type="entry name" value="Glycogen Phosphorylase B"/>
    <property type="match status" value="2"/>
</dbReference>